<accession>A0A445FP65</accession>
<proteinExistence type="predicted"/>
<dbReference type="Proteomes" id="UP000289340">
    <property type="component" value="Chromosome 18"/>
</dbReference>
<reference evidence="1 2" key="1">
    <citation type="submission" date="2018-09" db="EMBL/GenBank/DDBJ databases">
        <title>A high-quality reference genome of wild soybean provides a powerful tool to mine soybean genomes.</title>
        <authorList>
            <person name="Xie M."/>
            <person name="Chung C.Y.L."/>
            <person name="Li M.-W."/>
            <person name="Wong F.-L."/>
            <person name="Chan T.-F."/>
            <person name="Lam H.-M."/>
        </authorList>
    </citation>
    <scope>NUCLEOTIDE SEQUENCE [LARGE SCALE GENOMIC DNA]</scope>
    <source>
        <strain evidence="2">cv. W05</strain>
        <tissue evidence="1">Hypocotyl of etiolated seedlings</tissue>
    </source>
</reference>
<dbReference type="PANTHER" id="PTHR47723:SF19">
    <property type="entry name" value="POLYNUCLEOTIDYL TRANSFERASE, RIBONUCLEASE H-LIKE SUPERFAMILY PROTEIN"/>
    <property type="match status" value="1"/>
</dbReference>
<keyword evidence="2" id="KW-1185">Reference proteome</keyword>
<evidence type="ECO:0000313" key="2">
    <source>
        <dbReference type="Proteomes" id="UP000289340"/>
    </source>
</evidence>
<dbReference type="PANTHER" id="PTHR47723">
    <property type="entry name" value="OS05G0353850 PROTEIN"/>
    <property type="match status" value="1"/>
</dbReference>
<gene>
    <name evidence="1" type="ORF">D0Y65_047527</name>
</gene>
<sequence length="168" mass="18944">MILPMSYLVGIVKKNADHPHAGRNDEFISCCSKQLKSKETNDQIRRSTTDSGSDLIMLVRKYSGQNFYERKLFLRPKAFKVTFHPPKAPSILQVEWKPPPCNWIKYNTYGAARGYPGSAACGGIFRDRSVATLGCFFVNLGIASAFHAELQWAMLVKQHSKRVGLVYD</sequence>
<comment type="caution">
    <text evidence="1">The sequence shown here is derived from an EMBL/GenBank/DDBJ whole genome shotgun (WGS) entry which is preliminary data.</text>
</comment>
<organism evidence="1 2">
    <name type="scientific">Glycine soja</name>
    <name type="common">Wild soybean</name>
    <dbReference type="NCBI Taxonomy" id="3848"/>
    <lineage>
        <taxon>Eukaryota</taxon>
        <taxon>Viridiplantae</taxon>
        <taxon>Streptophyta</taxon>
        <taxon>Embryophyta</taxon>
        <taxon>Tracheophyta</taxon>
        <taxon>Spermatophyta</taxon>
        <taxon>Magnoliopsida</taxon>
        <taxon>eudicotyledons</taxon>
        <taxon>Gunneridae</taxon>
        <taxon>Pentapetalae</taxon>
        <taxon>rosids</taxon>
        <taxon>fabids</taxon>
        <taxon>Fabales</taxon>
        <taxon>Fabaceae</taxon>
        <taxon>Papilionoideae</taxon>
        <taxon>50 kb inversion clade</taxon>
        <taxon>NPAAA clade</taxon>
        <taxon>indigoferoid/millettioid clade</taxon>
        <taxon>Phaseoleae</taxon>
        <taxon>Glycine</taxon>
        <taxon>Glycine subgen. Soja</taxon>
    </lineage>
</organism>
<dbReference type="InterPro" id="IPR053151">
    <property type="entry name" value="RNase_H-like"/>
</dbReference>
<name>A0A445FP65_GLYSO</name>
<protein>
    <submittedName>
        <fullName evidence="1">Uncharacterized protein</fullName>
    </submittedName>
</protein>
<dbReference type="EMBL" id="QZWG01000018">
    <property type="protein sequence ID" value="RZB50681.1"/>
    <property type="molecule type" value="Genomic_DNA"/>
</dbReference>
<evidence type="ECO:0000313" key="1">
    <source>
        <dbReference type="EMBL" id="RZB50681.1"/>
    </source>
</evidence>
<dbReference type="AlphaFoldDB" id="A0A445FP65"/>